<organism evidence="1 2">
    <name type="scientific">Imperialibacter roseus</name>
    <dbReference type="NCBI Taxonomy" id="1324217"/>
    <lineage>
        <taxon>Bacteria</taxon>
        <taxon>Pseudomonadati</taxon>
        <taxon>Bacteroidota</taxon>
        <taxon>Cytophagia</taxon>
        <taxon>Cytophagales</taxon>
        <taxon>Flammeovirgaceae</taxon>
        <taxon>Imperialibacter</taxon>
    </lineage>
</organism>
<name>A0ABZ0IK95_9BACT</name>
<evidence type="ECO:0000313" key="2">
    <source>
        <dbReference type="Proteomes" id="UP001302349"/>
    </source>
</evidence>
<dbReference type="Proteomes" id="UP001302349">
    <property type="component" value="Chromosome"/>
</dbReference>
<accession>A0ABZ0IK95</accession>
<reference evidence="1 2" key="1">
    <citation type="journal article" date="2023" name="Microbiol. Resour. Announc.">
        <title>Complete Genome Sequence of Imperialibacter roseus strain P4T.</title>
        <authorList>
            <person name="Tizabi D.R."/>
            <person name="Bachvaroff T."/>
            <person name="Hill R.T."/>
        </authorList>
    </citation>
    <scope>NUCLEOTIDE SEQUENCE [LARGE SCALE GENOMIC DNA]</scope>
    <source>
        <strain evidence="1 2">P4T</strain>
    </source>
</reference>
<dbReference type="EMBL" id="CP136051">
    <property type="protein sequence ID" value="WOK04405.1"/>
    <property type="molecule type" value="Genomic_DNA"/>
</dbReference>
<keyword evidence="2" id="KW-1185">Reference proteome</keyword>
<evidence type="ECO:0000313" key="1">
    <source>
        <dbReference type="EMBL" id="WOK04405.1"/>
    </source>
</evidence>
<sequence length="403" mass="44619">MTRKLSLCIVSALGILCFSCEKESEGLSLLTIMVEENAINEGQEQWVYISEPSGKVLDSHKCKNGEVFELKGPVTLEAIDVTVFIPGSSGSGVASAVTYLGINPGLTLTIAAQDEYEAPEVIGTATIEIVNYHESMPPDESIKFSPGTSGSPLNDRSVTESGLLATINMYKDPQELLMTGFRGGQRVYLKVAAMLPNENLVIDFDSFQEYDQIIEIPAEFHEDGRTIGYFNDGRGYLLSDAYDSFLYSTETSLGYIQGYDSYSTKFNEFYGPSHITYHKHGEPALDVEFPSFTLSIVDRTTKGFSFDASFDYTYKSAQWLYSSADGQAGMSWTVYGDAGANVRIPVVANIVYEKESGLEIDDFSIYELSCTKRLDGRTYVDFLAEALDRQGFGKYEYLVFSTH</sequence>
<protein>
    <submittedName>
        <fullName evidence="1">Uncharacterized protein</fullName>
    </submittedName>
</protein>
<proteinExistence type="predicted"/>
<dbReference type="RefSeq" id="WP_317487215.1">
    <property type="nucleotide sequence ID" value="NZ_CP136051.1"/>
</dbReference>
<gene>
    <name evidence="1" type="ORF">RT717_15095</name>
</gene>